<evidence type="ECO:0000313" key="3">
    <source>
        <dbReference type="Proteomes" id="UP000199433"/>
    </source>
</evidence>
<evidence type="ECO:0000313" key="2">
    <source>
        <dbReference type="EMBL" id="SDK49107.1"/>
    </source>
</evidence>
<dbReference type="SUPFAM" id="SSF55729">
    <property type="entry name" value="Acyl-CoA N-acyltransferases (Nat)"/>
    <property type="match status" value="1"/>
</dbReference>
<dbReference type="Pfam" id="PF00583">
    <property type="entry name" value="Acetyltransf_1"/>
    <property type="match status" value="1"/>
</dbReference>
<dbReference type="PANTHER" id="PTHR43415:SF3">
    <property type="entry name" value="GNAT-FAMILY ACETYLTRANSFERASE"/>
    <property type="match status" value="1"/>
</dbReference>
<accession>A0A1G9CBT5</accession>
<gene>
    <name evidence="2" type="ORF">SAMN04488098_10343</name>
</gene>
<dbReference type="RefSeq" id="WP_091267611.1">
    <property type="nucleotide sequence ID" value="NZ_FNFK01000034.1"/>
</dbReference>
<dbReference type="OrthoDB" id="948250at2"/>
<name>A0A1G9CBT5_9LACT</name>
<keyword evidence="3" id="KW-1185">Reference proteome</keyword>
<evidence type="ECO:0000259" key="1">
    <source>
        <dbReference type="PROSITE" id="PS51186"/>
    </source>
</evidence>
<keyword evidence="2" id="KW-0808">Transferase</keyword>
<reference evidence="3" key="1">
    <citation type="submission" date="2016-10" db="EMBL/GenBank/DDBJ databases">
        <authorList>
            <person name="Varghese N."/>
            <person name="Submissions S."/>
        </authorList>
    </citation>
    <scope>NUCLEOTIDE SEQUENCE [LARGE SCALE GENOMIC DNA]</scope>
    <source>
        <strain evidence="3">DSM 19181</strain>
    </source>
</reference>
<dbReference type="CDD" id="cd04301">
    <property type="entry name" value="NAT_SF"/>
    <property type="match status" value="1"/>
</dbReference>
<dbReference type="EMBL" id="FNFK01000034">
    <property type="protein sequence ID" value="SDK49107.1"/>
    <property type="molecule type" value="Genomic_DNA"/>
</dbReference>
<dbReference type="STRING" id="426701.SAMN04488098_10343"/>
<dbReference type="PROSITE" id="PS51186">
    <property type="entry name" value="GNAT"/>
    <property type="match status" value="1"/>
</dbReference>
<feature type="domain" description="N-acetyltransferase" evidence="1">
    <location>
        <begin position="9"/>
        <end position="171"/>
    </location>
</feature>
<dbReference type="GO" id="GO:0016747">
    <property type="term" value="F:acyltransferase activity, transferring groups other than amino-acyl groups"/>
    <property type="evidence" value="ECO:0007669"/>
    <property type="project" value="InterPro"/>
</dbReference>
<protein>
    <submittedName>
        <fullName evidence="2">Protein N-acetyltransferase, RimJ/RimL family</fullName>
    </submittedName>
</protein>
<dbReference type="PANTHER" id="PTHR43415">
    <property type="entry name" value="SPERMIDINE N(1)-ACETYLTRANSFERASE"/>
    <property type="match status" value="1"/>
</dbReference>
<proteinExistence type="predicted"/>
<dbReference type="InterPro" id="IPR016181">
    <property type="entry name" value="Acyl_CoA_acyltransferase"/>
</dbReference>
<dbReference type="AlphaFoldDB" id="A0A1G9CBT5"/>
<dbReference type="Gene3D" id="3.40.630.30">
    <property type="match status" value="1"/>
</dbReference>
<dbReference type="Proteomes" id="UP000199433">
    <property type="component" value="Unassembled WGS sequence"/>
</dbReference>
<organism evidence="2 3">
    <name type="scientific">Alkalibacterium thalassium</name>
    <dbReference type="NCBI Taxonomy" id="426701"/>
    <lineage>
        <taxon>Bacteria</taxon>
        <taxon>Bacillati</taxon>
        <taxon>Bacillota</taxon>
        <taxon>Bacilli</taxon>
        <taxon>Lactobacillales</taxon>
        <taxon>Carnobacteriaceae</taxon>
        <taxon>Alkalibacterium</taxon>
    </lineage>
</organism>
<dbReference type="InterPro" id="IPR000182">
    <property type="entry name" value="GNAT_dom"/>
</dbReference>
<sequence length="175" mass="19519">MVKEQTLDCIIREAIPDDAEAVIDLLNRTATQTGFMTQGEEGLGITVAEEAEELDKIYHSDNNTILLAVVDGQVIGIASIHASSKPKIRHIGDIGIVIDKDYWGMGLGRVMMEDLIDWAQESEVIKRLQLQVQHRNTRARALYDSLGFDLEAIMKYGVKDAGEYLDVCQMSRLVL</sequence>